<evidence type="ECO:0000313" key="2">
    <source>
        <dbReference type="Proteomes" id="UP000032900"/>
    </source>
</evidence>
<dbReference type="STRING" id="1236989.JCM15548_12860"/>
<dbReference type="OrthoDB" id="1118000at2"/>
<protein>
    <submittedName>
        <fullName evidence="1">Uncharacterized protein</fullName>
    </submittedName>
</protein>
<accession>A0A0E9LZ97</accession>
<dbReference type="EMBL" id="BAZW01000025">
    <property type="protein sequence ID" value="GAO30574.1"/>
    <property type="molecule type" value="Genomic_DNA"/>
</dbReference>
<organism evidence="1 2">
    <name type="scientific">Geofilum rubicundum JCM 15548</name>
    <dbReference type="NCBI Taxonomy" id="1236989"/>
    <lineage>
        <taxon>Bacteria</taxon>
        <taxon>Pseudomonadati</taxon>
        <taxon>Bacteroidota</taxon>
        <taxon>Bacteroidia</taxon>
        <taxon>Marinilabiliales</taxon>
        <taxon>Marinilabiliaceae</taxon>
        <taxon>Geofilum</taxon>
    </lineage>
</organism>
<proteinExistence type="predicted"/>
<gene>
    <name evidence="1" type="ORF">JCM15548_12860</name>
</gene>
<dbReference type="RefSeq" id="WP_062125653.1">
    <property type="nucleotide sequence ID" value="NZ_BAZW01000025.1"/>
</dbReference>
<evidence type="ECO:0000313" key="1">
    <source>
        <dbReference type="EMBL" id="GAO30574.1"/>
    </source>
</evidence>
<reference evidence="1 2" key="1">
    <citation type="journal article" date="2015" name="Microbes Environ.">
        <title>Distribution and evolution of nitrogen fixation genes in the phylum bacteroidetes.</title>
        <authorList>
            <person name="Inoue J."/>
            <person name="Oshima K."/>
            <person name="Suda W."/>
            <person name="Sakamoto M."/>
            <person name="Iino T."/>
            <person name="Noda S."/>
            <person name="Hongoh Y."/>
            <person name="Hattori M."/>
            <person name="Ohkuma M."/>
        </authorList>
    </citation>
    <scope>NUCLEOTIDE SEQUENCE [LARGE SCALE GENOMIC DNA]</scope>
    <source>
        <strain evidence="1">JCM 15548</strain>
    </source>
</reference>
<keyword evidence="2" id="KW-1185">Reference proteome</keyword>
<sequence length="158" mass="17971">MVSKDIKLGKGLDKLKFGMTREEVKAAIGEPNEVENYNPLEEDEGESEAWHYDELELSASFDEEDDFKLTSLAVSSSDYLFEGVNLIGLSQEEVMQQVELMDLGDVELETVAEDDTMQQSVGSIPEASLNLWFEDGQLSEIQWGPFWDEDEECYIWPD</sequence>
<comment type="caution">
    <text evidence="1">The sequence shown here is derived from an EMBL/GenBank/DDBJ whole genome shotgun (WGS) entry which is preliminary data.</text>
</comment>
<dbReference type="AlphaFoldDB" id="A0A0E9LZ97"/>
<dbReference type="Proteomes" id="UP000032900">
    <property type="component" value="Unassembled WGS sequence"/>
</dbReference>
<name>A0A0E9LZ97_9BACT</name>